<accession>A0A1Y1XFJ5</accession>
<name>A0A1Y1XFJ5_9FUNG</name>
<evidence type="ECO:0000313" key="3">
    <source>
        <dbReference type="Proteomes" id="UP000193944"/>
    </source>
</evidence>
<feature type="transmembrane region" description="Helical" evidence="1">
    <location>
        <begin position="59"/>
        <end position="83"/>
    </location>
</feature>
<gene>
    <name evidence="2" type="ORF">BCR32DRAFT_325901</name>
</gene>
<protein>
    <submittedName>
        <fullName evidence="2">Uncharacterized protein</fullName>
    </submittedName>
</protein>
<evidence type="ECO:0000256" key="1">
    <source>
        <dbReference type="SAM" id="Phobius"/>
    </source>
</evidence>
<dbReference type="EMBL" id="MCFG01000051">
    <property type="protein sequence ID" value="ORX84487.1"/>
    <property type="molecule type" value="Genomic_DNA"/>
</dbReference>
<dbReference type="Proteomes" id="UP000193944">
    <property type="component" value="Unassembled WGS sequence"/>
</dbReference>
<evidence type="ECO:0000313" key="2">
    <source>
        <dbReference type="EMBL" id="ORX84487.1"/>
    </source>
</evidence>
<reference evidence="2 3" key="1">
    <citation type="submission" date="2016-08" db="EMBL/GenBank/DDBJ databases">
        <title>A Parts List for Fungal Cellulosomes Revealed by Comparative Genomics.</title>
        <authorList>
            <consortium name="DOE Joint Genome Institute"/>
            <person name="Haitjema C.H."/>
            <person name="Gilmore S.P."/>
            <person name="Henske J.K."/>
            <person name="Solomon K.V."/>
            <person name="De Groot R."/>
            <person name="Kuo A."/>
            <person name="Mondo S.J."/>
            <person name="Salamov A.A."/>
            <person name="Labutti K."/>
            <person name="Zhao Z."/>
            <person name="Chiniquy J."/>
            <person name="Barry K."/>
            <person name="Brewer H.M."/>
            <person name="Purvine S.O."/>
            <person name="Wright A.T."/>
            <person name="Boxma B."/>
            <person name="Van Alen T."/>
            <person name="Hackstein J.H."/>
            <person name="Baker S.E."/>
            <person name="Grigoriev I.V."/>
            <person name="O'Malley M.A."/>
        </authorList>
    </citation>
    <scope>NUCLEOTIDE SEQUENCE [LARGE SCALE GENOMIC DNA]</scope>
    <source>
        <strain evidence="2 3">S4</strain>
    </source>
</reference>
<dbReference type="AlphaFoldDB" id="A0A1Y1XFJ5"/>
<keyword evidence="1" id="KW-1133">Transmembrane helix</keyword>
<keyword evidence="1" id="KW-0472">Membrane</keyword>
<sequence length="90" mass="10463">MTDYLRNFSYNVLVLGFYMWEGFSKEYVFIPINYVEKSIQWLKTAKPLISKILIAGTRYSLLTISLIPGIGCIILILPFNYVIEEATKKF</sequence>
<proteinExistence type="predicted"/>
<keyword evidence="3" id="KW-1185">Reference proteome</keyword>
<organism evidence="2 3">
    <name type="scientific">Anaeromyces robustus</name>
    <dbReference type="NCBI Taxonomy" id="1754192"/>
    <lineage>
        <taxon>Eukaryota</taxon>
        <taxon>Fungi</taxon>
        <taxon>Fungi incertae sedis</taxon>
        <taxon>Chytridiomycota</taxon>
        <taxon>Chytridiomycota incertae sedis</taxon>
        <taxon>Neocallimastigomycetes</taxon>
        <taxon>Neocallimastigales</taxon>
        <taxon>Neocallimastigaceae</taxon>
        <taxon>Anaeromyces</taxon>
    </lineage>
</organism>
<keyword evidence="1" id="KW-0812">Transmembrane</keyword>
<reference evidence="2 3" key="2">
    <citation type="submission" date="2016-08" db="EMBL/GenBank/DDBJ databases">
        <title>Pervasive Adenine N6-methylation of Active Genes in Fungi.</title>
        <authorList>
            <consortium name="DOE Joint Genome Institute"/>
            <person name="Mondo S.J."/>
            <person name="Dannebaum R.O."/>
            <person name="Kuo R.C."/>
            <person name="Labutti K."/>
            <person name="Haridas S."/>
            <person name="Kuo A."/>
            <person name="Salamov A."/>
            <person name="Ahrendt S.R."/>
            <person name="Lipzen A."/>
            <person name="Sullivan W."/>
            <person name="Andreopoulos W.B."/>
            <person name="Clum A."/>
            <person name="Lindquist E."/>
            <person name="Daum C."/>
            <person name="Ramamoorthy G.K."/>
            <person name="Gryganskyi A."/>
            <person name="Culley D."/>
            <person name="Magnuson J.K."/>
            <person name="James T.Y."/>
            <person name="O'Malley M.A."/>
            <person name="Stajich J.E."/>
            <person name="Spatafora J.W."/>
            <person name="Visel A."/>
            <person name="Grigoriev I.V."/>
        </authorList>
    </citation>
    <scope>NUCLEOTIDE SEQUENCE [LARGE SCALE GENOMIC DNA]</scope>
    <source>
        <strain evidence="2 3">S4</strain>
    </source>
</reference>
<comment type="caution">
    <text evidence="2">The sequence shown here is derived from an EMBL/GenBank/DDBJ whole genome shotgun (WGS) entry which is preliminary data.</text>
</comment>